<feature type="transmembrane region" description="Helical" evidence="1">
    <location>
        <begin position="32"/>
        <end position="52"/>
    </location>
</feature>
<accession>A0A8S0XJF3</accession>
<organism evidence="2 3">
    <name type="scientific">Cyclocybe aegerita</name>
    <name type="common">Black poplar mushroom</name>
    <name type="synonym">Agrocybe aegerita</name>
    <dbReference type="NCBI Taxonomy" id="1973307"/>
    <lineage>
        <taxon>Eukaryota</taxon>
        <taxon>Fungi</taxon>
        <taxon>Dikarya</taxon>
        <taxon>Basidiomycota</taxon>
        <taxon>Agaricomycotina</taxon>
        <taxon>Agaricomycetes</taxon>
        <taxon>Agaricomycetidae</taxon>
        <taxon>Agaricales</taxon>
        <taxon>Agaricineae</taxon>
        <taxon>Bolbitiaceae</taxon>
        <taxon>Cyclocybe</taxon>
    </lineage>
</organism>
<keyword evidence="1" id="KW-0812">Transmembrane</keyword>
<keyword evidence="1" id="KW-1133">Transmembrane helix</keyword>
<name>A0A8S0XJF3_CYCAE</name>
<reference evidence="2 3" key="1">
    <citation type="submission" date="2020-01" db="EMBL/GenBank/DDBJ databases">
        <authorList>
            <person name="Gupta K D."/>
        </authorList>
    </citation>
    <scope>NUCLEOTIDE SEQUENCE [LARGE SCALE GENOMIC DNA]</scope>
</reference>
<gene>
    <name evidence="2" type="ORF">AAE3_LOCUS1193</name>
</gene>
<protein>
    <submittedName>
        <fullName evidence="2">Uncharacterized protein</fullName>
    </submittedName>
</protein>
<dbReference type="AlphaFoldDB" id="A0A8S0XJF3"/>
<keyword evidence="3" id="KW-1185">Reference proteome</keyword>
<dbReference type="EMBL" id="CACVBS010000002">
    <property type="protein sequence ID" value="CAA7258484.1"/>
    <property type="molecule type" value="Genomic_DNA"/>
</dbReference>
<sequence>MYSAAWRFRFIQAAISQRYFGMHFRRRIGRVVVLYSDLQVLVLNISIHILGFKLQESRLIFVRVFLYCGVDSFVISNSCRALPSISCFDPEKLQDAFASR</sequence>
<proteinExistence type="predicted"/>
<comment type="caution">
    <text evidence="2">The sequence shown here is derived from an EMBL/GenBank/DDBJ whole genome shotgun (WGS) entry which is preliminary data.</text>
</comment>
<evidence type="ECO:0000256" key="1">
    <source>
        <dbReference type="SAM" id="Phobius"/>
    </source>
</evidence>
<evidence type="ECO:0000313" key="2">
    <source>
        <dbReference type="EMBL" id="CAA7258484.1"/>
    </source>
</evidence>
<dbReference type="Proteomes" id="UP000467700">
    <property type="component" value="Unassembled WGS sequence"/>
</dbReference>
<evidence type="ECO:0000313" key="3">
    <source>
        <dbReference type="Proteomes" id="UP000467700"/>
    </source>
</evidence>
<keyword evidence="1" id="KW-0472">Membrane</keyword>